<evidence type="ECO:0000313" key="2">
    <source>
        <dbReference type="Proteomes" id="UP001175271"/>
    </source>
</evidence>
<name>A0AA39IU74_9BILA</name>
<evidence type="ECO:0008006" key="3">
    <source>
        <dbReference type="Google" id="ProtNLM"/>
    </source>
</evidence>
<dbReference type="Proteomes" id="UP001175271">
    <property type="component" value="Unassembled WGS sequence"/>
</dbReference>
<gene>
    <name evidence="1" type="ORF">QR680_011193</name>
</gene>
<keyword evidence="2" id="KW-1185">Reference proteome</keyword>
<accession>A0AA39IU74</accession>
<reference evidence="1" key="1">
    <citation type="submission" date="2023-06" db="EMBL/GenBank/DDBJ databases">
        <title>Genomic analysis of the entomopathogenic nematode Steinernema hermaphroditum.</title>
        <authorList>
            <person name="Schwarz E.M."/>
            <person name="Heppert J.K."/>
            <person name="Baniya A."/>
            <person name="Schwartz H.T."/>
            <person name="Tan C.-H."/>
            <person name="Antoshechkin I."/>
            <person name="Sternberg P.W."/>
            <person name="Goodrich-Blair H."/>
            <person name="Dillman A.R."/>
        </authorList>
    </citation>
    <scope>NUCLEOTIDE SEQUENCE</scope>
    <source>
        <strain evidence="1">PS9179</strain>
        <tissue evidence="1">Whole animal</tissue>
    </source>
</reference>
<sequence>MVLDEAVDVPPSWHYNHKEDDEEKWLDSLEMRLADIYRTAEIPEIRDVVDREPPLSTFDGIKTLITNICQSTRDTYLLGEVLKPYIKKLDFANNECESRRQRNRRANTAKAHPVKIKKIAPTKGQLILWLAEHGYVDGLKYLSGQSFMDTGPHFCRIVMDHYNCYGFPICKGVFSYSSTNLLGHYISEASGLNDEKELGVVQMLMDAGCDPTPLGKNSPLLLALHYKDCIEVIRRMAKNDADFGVISLTNQLQIPDALFVAIYANHSMIPMILMLGGMKIVMKPTVVGVVKNGSRKFKDSVCCELARFRGLLRIIIPFCSVLSLCDKCKEETGCKTQIPTLMSLSRVAYRNGLRSSALLDDDLVVPETIPDYIRQYVLFKENPFDGPEFFEALKDRLQDEFQPVEDFLVDPTDNITQNF</sequence>
<proteinExistence type="predicted"/>
<dbReference type="EMBL" id="JAUCMV010000001">
    <property type="protein sequence ID" value="KAK0429103.1"/>
    <property type="molecule type" value="Genomic_DNA"/>
</dbReference>
<protein>
    <recommendedName>
        <fullName evidence="3">SOCS box domain-containing protein</fullName>
    </recommendedName>
</protein>
<organism evidence="1 2">
    <name type="scientific">Steinernema hermaphroditum</name>
    <dbReference type="NCBI Taxonomy" id="289476"/>
    <lineage>
        <taxon>Eukaryota</taxon>
        <taxon>Metazoa</taxon>
        <taxon>Ecdysozoa</taxon>
        <taxon>Nematoda</taxon>
        <taxon>Chromadorea</taxon>
        <taxon>Rhabditida</taxon>
        <taxon>Tylenchina</taxon>
        <taxon>Panagrolaimomorpha</taxon>
        <taxon>Strongyloidoidea</taxon>
        <taxon>Steinernematidae</taxon>
        <taxon>Steinernema</taxon>
    </lineage>
</organism>
<comment type="caution">
    <text evidence="1">The sequence shown here is derived from an EMBL/GenBank/DDBJ whole genome shotgun (WGS) entry which is preliminary data.</text>
</comment>
<dbReference type="AlphaFoldDB" id="A0AA39IU74"/>
<evidence type="ECO:0000313" key="1">
    <source>
        <dbReference type="EMBL" id="KAK0429103.1"/>
    </source>
</evidence>